<evidence type="ECO:0000256" key="1">
    <source>
        <dbReference type="SAM" id="MobiDB-lite"/>
    </source>
</evidence>
<evidence type="ECO:0000256" key="2">
    <source>
        <dbReference type="SAM" id="Phobius"/>
    </source>
</evidence>
<dbReference type="EMBL" id="AP026800">
    <property type="protein sequence ID" value="BDR55084.1"/>
    <property type="molecule type" value="Genomic_DNA"/>
</dbReference>
<accession>A0ABN6SGG0</accession>
<feature type="region of interest" description="Disordered" evidence="1">
    <location>
        <begin position="1"/>
        <end position="116"/>
    </location>
</feature>
<feature type="transmembrane region" description="Helical" evidence="2">
    <location>
        <begin position="188"/>
        <end position="211"/>
    </location>
</feature>
<feature type="transmembrane region" description="Helical" evidence="2">
    <location>
        <begin position="141"/>
        <end position="162"/>
    </location>
</feature>
<organism evidence="3 4">
    <name type="scientific">Bombiscardovia apis</name>
    <dbReference type="NCBI Taxonomy" id="2932182"/>
    <lineage>
        <taxon>Bacteria</taxon>
        <taxon>Bacillati</taxon>
        <taxon>Actinomycetota</taxon>
        <taxon>Actinomycetes</taxon>
        <taxon>Bifidobacteriales</taxon>
        <taxon>Bifidobacteriaceae</taxon>
        <taxon>Bombiscardovia</taxon>
    </lineage>
</organism>
<keyword evidence="2" id="KW-1133">Transmembrane helix</keyword>
<evidence type="ECO:0008006" key="5">
    <source>
        <dbReference type="Google" id="ProtNLM"/>
    </source>
</evidence>
<feature type="transmembrane region" description="Helical" evidence="2">
    <location>
        <begin position="232"/>
        <end position="252"/>
    </location>
</feature>
<evidence type="ECO:0000313" key="3">
    <source>
        <dbReference type="EMBL" id="BDR55084.1"/>
    </source>
</evidence>
<name>A0ABN6SGG0_9BIFI</name>
<proteinExistence type="predicted"/>
<gene>
    <name evidence="3" type="ORF">KIMH_11950</name>
</gene>
<reference evidence="3 4" key="1">
    <citation type="journal article" date="2023" name="Microbiol. Spectr.">
        <title>Symbiosis of Carpenter Bees with Uncharacterized Lactic Acid Bacteria Showing NAD Auxotrophy.</title>
        <authorList>
            <person name="Kawasaki S."/>
            <person name="Ozawa K."/>
            <person name="Mori T."/>
            <person name="Yamamoto A."/>
            <person name="Ito M."/>
            <person name="Ohkuma M."/>
            <person name="Sakamoto M."/>
            <person name="Matsutani M."/>
        </authorList>
    </citation>
    <scope>NUCLEOTIDE SEQUENCE [LARGE SCALE GENOMIC DNA]</scope>
    <source>
        <strain evidence="3 4">KimH</strain>
    </source>
</reference>
<keyword evidence="2" id="KW-0812">Transmembrane</keyword>
<feature type="compositionally biased region" description="Acidic residues" evidence="1">
    <location>
        <begin position="26"/>
        <end position="44"/>
    </location>
</feature>
<feature type="compositionally biased region" description="Polar residues" evidence="1">
    <location>
        <begin position="51"/>
        <end position="66"/>
    </location>
</feature>
<keyword evidence="4" id="KW-1185">Reference proteome</keyword>
<evidence type="ECO:0000313" key="4">
    <source>
        <dbReference type="Proteomes" id="UP001321748"/>
    </source>
</evidence>
<dbReference type="Proteomes" id="UP001321748">
    <property type="component" value="Chromosome"/>
</dbReference>
<keyword evidence="2" id="KW-0472">Membrane</keyword>
<dbReference type="RefSeq" id="WP_317642587.1">
    <property type="nucleotide sequence ID" value="NZ_AP026800.1"/>
</dbReference>
<protein>
    <recommendedName>
        <fullName evidence="5">Alkaline shock response membrane anchor protein AmaP</fullName>
    </recommendedName>
</protein>
<sequence length="379" mass="41804">MGKTSSSGGFPWNRGSKQPSYRSPFDQDDQVSFDSSDDSLLELDSEIKPGSASQLNNPTERWSQAEGTPLHEPQASETPYYAAASTSKDSSYDNDDDYDFDDSDDEEDGDVDGENSEQPALYAYQGSPLAIILAQREKKHLVHLMAITIVMVLLADAIFTLVRVQQPRWLFGNLSDNGVTEFQHHPNLVVFGIYLLALTLSIVSFFMAVHIKWRSKHHGSTLRSFAIWTRRFCAVTALSCAIMVGAGGPAFFDQLGQGTLPLLPTNSRVLGSEYKTIEGWLAEGNHKRELKAAFEAPNERIIADIRAEGFNLSVHISAPDNSYEELKPAIEQVSRRAMEELNAYGVSNCQVSIQGVAKNAQLLPDLTLTKDQLMPGNLA</sequence>
<feature type="compositionally biased region" description="Acidic residues" evidence="1">
    <location>
        <begin position="92"/>
        <end position="115"/>
    </location>
</feature>